<keyword evidence="3" id="KW-1185">Reference proteome</keyword>
<proteinExistence type="predicted"/>
<name>A0ABS2M2Q4_9ACTN</name>
<organism evidence="2 3">
    <name type="scientific">Micromonospora luteifusca</name>
    <dbReference type="NCBI Taxonomy" id="709860"/>
    <lineage>
        <taxon>Bacteria</taxon>
        <taxon>Bacillati</taxon>
        <taxon>Actinomycetota</taxon>
        <taxon>Actinomycetes</taxon>
        <taxon>Micromonosporales</taxon>
        <taxon>Micromonosporaceae</taxon>
        <taxon>Micromonospora</taxon>
    </lineage>
</organism>
<feature type="region of interest" description="Disordered" evidence="1">
    <location>
        <begin position="1"/>
        <end position="24"/>
    </location>
</feature>
<accession>A0ABS2M2Q4</accession>
<comment type="caution">
    <text evidence="2">The sequence shown here is derived from an EMBL/GenBank/DDBJ whole genome shotgun (WGS) entry which is preliminary data.</text>
</comment>
<gene>
    <name evidence="2" type="ORF">JOD64_005939</name>
</gene>
<protein>
    <submittedName>
        <fullName evidence="2">Uncharacterized protein</fullName>
    </submittedName>
</protein>
<dbReference type="Proteomes" id="UP000764837">
    <property type="component" value="Unassembled WGS sequence"/>
</dbReference>
<dbReference type="EMBL" id="JAFBBP010000001">
    <property type="protein sequence ID" value="MBM7494717.1"/>
    <property type="molecule type" value="Genomic_DNA"/>
</dbReference>
<reference evidence="2 3" key="1">
    <citation type="submission" date="2021-01" db="EMBL/GenBank/DDBJ databases">
        <title>Sequencing the genomes of 1000 actinobacteria strains.</title>
        <authorList>
            <person name="Klenk H.-P."/>
        </authorList>
    </citation>
    <scope>NUCLEOTIDE SEQUENCE [LARGE SCALE GENOMIC DNA]</scope>
    <source>
        <strain evidence="2 3">DSM 100204</strain>
    </source>
</reference>
<sequence>MNAQAGVSAGKAPTQSLDRTQPLPPIRLAKTFVNLPGAGP</sequence>
<evidence type="ECO:0000313" key="2">
    <source>
        <dbReference type="EMBL" id="MBM7494717.1"/>
    </source>
</evidence>
<evidence type="ECO:0000256" key="1">
    <source>
        <dbReference type="SAM" id="MobiDB-lite"/>
    </source>
</evidence>
<evidence type="ECO:0000313" key="3">
    <source>
        <dbReference type="Proteomes" id="UP000764837"/>
    </source>
</evidence>